<dbReference type="GO" id="GO:0009898">
    <property type="term" value="C:cytoplasmic side of plasma membrane"/>
    <property type="evidence" value="ECO:0007669"/>
    <property type="project" value="UniProtKB-UniRule"/>
</dbReference>
<feature type="domain" description="SHS2" evidence="7">
    <location>
        <begin position="8"/>
        <end position="197"/>
    </location>
</feature>
<dbReference type="Gene3D" id="3.30.420.40">
    <property type="match status" value="2"/>
</dbReference>
<dbReference type="Proteomes" id="UP000196536">
    <property type="component" value="Unassembled WGS sequence"/>
</dbReference>
<comment type="function">
    <text evidence="5 6">Cell division protein that is involved in the assembly of the Z ring. May serve as a membrane anchor for the Z ring.</text>
</comment>
<dbReference type="InterPro" id="IPR003494">
    <property type="entry name" value="SHS2_FtsA"/>
</dbReference>
<dbReference type="RefSeq" id="WP_087620367.1">
    <property type="nucleotide sequence ID" value="NZ_JAKVJF010000041.1"/>
</dbReference>
<comment type="subcellular location">
    <subcellularLocation>
        <location evidence="5">Cell membrane</location>
        <topology evidence="5">Peripheral membrane protein</topology>
        <orientation evidence="5">Cytoplasmic side</orientation>
    </subcellularLocation>
    <text evidence="5">Localizes to the Z ring in an FtsZ-dependent manner. Targeted to the membrane through a conserved C-terminal amphipathic helix.</text>
</comment>
<dbReference type="EMBL" id="NEXX01000002">
    <property type="protein sequence ID" value="OUY07824.1"/>
    <property type="molecule type" value="Genomic_DNA"/>
</dbReference>
<protein>
    <recommendedName>
        <fullName evidence="5 6">Cell division protein FtsA</fullName>
    </recommendedName>
</protein>
<dbReference type="PANTHER" id="PTHR32432:SF4">
    <property type="entry name" value="CELL DIVISION PROTEIN FTSA"/>
    <property type="match status" value="1"/>
</dbReference>
<evidence type="ECO:0000256" key="3">
    <source>
        <dbReference type="ARBA" id="ARBA00023136"/>
    </source>
</evidence>
<gene>
    <name evidence="5" type="primary">ftsA</name>
    <name evidence="8" type="ORF">CAP51_08865</name>
</gene>
<accession>A0A1Z9Z046</accession>
<organism evidence="8 9">
    <name type="scientific">Acinetobacter populi</name>
    <dbReference type="NCBI Taxonomy" id="1582270"/>
    <lineage>
        <taxon>Bacteria</taxon>
        <taxon>Pseudomonadati</taxon>
        <taxon>Pseudomonadota</taxon>
        <taxon>Gammaproteobacteria</taxon>
        <taxon>Moraxellales</taxon>
        <taxon>Moraxellaceae</taxon>
        <taxon>Acinetobacter</taxon>
    </lineage>
</organism>
<proteinExistence type="inferred from homology"/>
<keyword evidence="3 5" id="KW-0472">Membrane</keyword>
<evidence type="ECO:0000313" key="8">
    <source>
        <dbReference type="EMBL" id="OUY07824.1"/>
    </source>
</evidence>
<keyword evidence="1 5" id="KW-1003">Cell membrane</keyword>
<evidence type="ECO:0000256" key="6">
    <source>
        <dbReference type="PIRNR" id="PIRNR003101"/>
    </source>
</evidence>
<evidence type="ECO:0000259" key="7">
    <source>
        <dbReference type="SMART" id="SM00842"/>
    </source>
</evidence>
<reference evidence="8 9" key="1">
    <citation type="submission" date="2017-05" db="EMBL/GenBank/DDBJ databases">
        <title>Acinetobacter populi ANC 5415 (= PBJ7), whole genome shotgun sequencing project.</title>
        <authorList>
            <person name="Nemec A."/>
            <person name="Radolfova-Krizova L."/>
        </authorList>
    </citation>
    <scope>NUCLEOTIDE SEQUENCE [LARGE SCALE GENOMIC DNA]</scope>
    <source>
        <strain evidence="8 9">PBJ7</strain>
    </source>
</reference>
<evidence type="ECO:0000313" key="9">
    <source>
        <dbReference type="Proteomes" id="UP000196536"/>
    </source>
</evidence>
<dbReference type="InterPro" id="IPR050696">
    <property type="entry name" value="FtsA/MreB"/>
</dbReference>
<keyword evidence="9" id="KW-1185">Reference proteome</keyword>
<dbReference type="CDD" id="cd24048">
    <property type="entry name" value="ASKHA_NBD_FtsA"/>
    <property type="match status" value="1"/>
</dbReference>
<dbReference type="GO" id="GO:0043093">
    <property type="term" value="P:FtsZ-dependent cytokinesis"/>
    <property type="evidence" value="ECO:0007669"/>
    <property type="project" value="UniProtKB-UniRule"/>
</dbReference>
<name>A0A1Z9Z046_9GAMM</name>
<evidence type="ECO:0000256" key="5">
    <source>
        <dbReference type="HAMAP-Rule" id="MF_02033"/>
    </source>
</evidence>
<dbReference type="Pfam" id="PF02491">
    <property type="entry name" value="SHS2_FTSA"/>
    <property type="match status" value="1"/>
</dbReference>
<evidence type="ECO:0000256" key="1">
    <source>
        <dbReference type="ARBA" id="ARBA00022475"/>
    </source>
</evidence>
<dbReference type="PIRSF" id="PIRSF003101">
    <property type="entry name" value="FtsA"/>
    <property type="match status" value="1"/>
</dbReference>
<dbReference type="InterPro" id="IPR043129">
    <property type="entry name" value="ATPase_NBD"/>
</dbReference>
<evidence type="ECO:0000256" key="4">
    <source>
        <dbReference type="ARBA" id="ARBA00023306"/>
    </source>
</evidence>
<keyword evidence="4 5" id="KW-0131">Cell cycle</keyword>
<dbReference type="PANTHER" id="PTHR32432">
    <property type="entry name" value="CELL DIVISION PROTEIN FTSA-RELATED"/>
    <property type="match status" value="1"/>
</dbReference>
<dbReference type="SUPFAM" id="SSF53067">
    <property type="entry name" value="Actin-like ATPase domain"/>
    <property type="match status" value="2"/>
</dbReference>
<keyword evidence="2 5" id="KW-0132">Cell division</keyword>
<dbReference type="AlphaFoldDB" id="A0A1Z9Z046"/>
<dbReference type="HAMAP" id="MF_02033">
    <property type="entry name" value="FtsA"/>
    <property type="match status" value="1"/>
</dbReference>
<evidence type="ECO:0000256" key="2">
    <source>
        <dbReference type="ARBA" id="ARBA00022618"/>
    </source>
</evidence>
<dbReference type="InterPro" id="IPR020823">
    <property type="entry name" value="Cell_div_FtsA"/>
</dbReference>
<comment type="subunit">
    <text evidence="5">Self-interacts. Interacts with FtsZ.</text>
</comment>
<comment type="similarity">
    <text evidence="5 6">Belongs to the FtsA/MreB family.</text>
</comment>
<dbReference type="OrthoDB" id="9810567at2"/>
<dbReference type="SMART" id="SM00842">
    <property type="entry name" value="FtsA"/>
    <property type="match status" value="1"/>
</dbReference>
<dbReference type="NCBIfam" id="TIGR01174">
    <property type="entry name" value="ftsA"/>
    <property type="match status" value="1"/>
</dbReference>
<sequence length="419" mass="45583">MSEAVPSVVAIDIGTHKVSVLIGKVHAQDKIEVVGMAYARNRGMNKGKIISLEKVVSAIKNAVQEAEDMAECRVHSAWIAIPSTELRSFYASGRTPILNQDQTITTSELVRALELAKASHVTADYYLASAVPLGFAVDDSDEWVQNPIGLSAHSVTGHYQLMMLPISTMQNLDKALKNAGIGVEKMVISTLATSEASLLKDEKEYGVCLIDIGAGTTNIAVYFGGHLAFACTLQLGGEHVTRDIAAVLQTTTDEAERLKNLHGCVDHNVIKPDHMIQVQGIDGPQTISRIELADIIVARYEDIFDRILENLERNGVLDGLHHGVVLTGDAAQIEGAVSLARRKLGVSAHLGNPPLQVYSKDELLPALRRSLYTTASGLLMFSQSELEQSVTQPEDQVESSWQRLVEHCNVAFNKLKNLF</sequence>
<comment type="caution">
    <text evidence="8">The sequence shown here is derived from an EMBL/GenBank/DDBJ whole genome shotgun (WGS) entry which is preliminary data.</text>
</comment>
<dbReference type="GO" id="GO:0032153">
    <property type="term" value="C:cell division site"/>
    <property type="evidence" value="ECO:0007669"/>
    <property type="project" value="UniProtKB-UniRule"/>
</dbReference>
<dbReference type="Pfam" id="PF14450">
    <property type="entry name" value="FtsA"/>
    <property type="match status" value="1"/>
</dbReference>